<dbReference type="EMBL" id="HBGG01019280">
    <property type="protein sequence ID" value="CAD9207725.1"/>
    <property type="molecule type" value="Transcribed_RNA"/>
</dbReference>
<proteinExistence type="predicted"/>
<protein>
    <submittedName>
        <fullName evidence="2">Uncharacterized protein</fullName>
    </submittedName>
</protein>
<feature type="region of interest" description="Disordered" evidence="1">
    <location>
        <begin position="1"/>
        <end position="87"/>
    </location>
</feature>
<accession>A0A7S1SSQ3</accession>
<feature type="compositionally biased region" description="Basic and acidic residues" evidence="1">
    <location>
        <begin position="56"/>
        <end position="67"/>
    </location>
</feature>
<reference evidence="2" key="1">
    <citation type="submission" date="2021-01" db="EMBL/GenBank/DDBJ databases">
        <authorList>
            <person name="Corre E."/>
            <person name="Pelletier E."/>
            <person name="Niang G."/>
            <person name="Scheremetjew M."/>
            <person name="Finn R."/>
            <person name="Kale V."/>
            <person name="Holt S."/>
            <person name="Cochrane G."/>
            <person name="Meng A."/>
            <person name="Brown T."/>
            <person name="Cohen L."/>
        </authorList>
    </citation>
    <scope>NUCLEOTIDE SEQUENCE</scope>
    <source>
        <strain evidence="2">PLY429</strain>
    </source>
</reference>
<sequence>MPPIPEPATKPEVEGAGMAEGALWITRPSADEGFDPDDPKLLEPLPPLAAAEDDDHSPRANGDKQEEAGEAGEVASHGLAKEPDNKRLPLIQRILPAMTFKRCSQEDATKGRSVLQWMLGARMPDAWKKE</sequence>
<gene>
    <name evidence="2" type="ORF">TCHU04912_LOCUS9961</name>
</gene>
<dbReference type="AlphaFoldDB" id="A0A7S1SSQ3"/>
<name>A0A7S1SSQ3_9CHLO</name>
<evidence type="ECO:0000256" key="1">
    <source>
        <dbReference type="SAM" id="MobiDB-lite"/>
    </source>
</evidence>
<evidence type="ECO:0000313" key="2">
    <source>
        <dbReference type="EMBL" id="CAD9207725.1"/>
    </source>
</evidence>
<organism evidence="2">
    <name type="scientific">Tetraselmis chuii</name>
    <dbReference type="NCBI Taxonomy" id="63592"/>
    <lineage>
        <taxon>Eukaryota</taxon>
        <taxon>Viridiplantae</taxon>
        <taxon>Chlorophyta</taxon>
        <taxon>core chlorophytes</taxon>
        <taxon>Chlorodendrophyceae</taxon>
        <taxon>Chlorodendrales</taxon>
        <taxon>Chlorodendraceae</taxon>
        <taxon>Tetraselmis</taxon>
    </lineage>
</organism>